<evidence type="ECO:0000313" key="10">
    <source>
        <dbReference type="EMBL" id="CCC49540.1"/>
    </source>
</evidence>
<dbReference type="FunFam" id="3.40.30.10:FF:000003">
    <property type="entry name" value="Peroxiredoxin 1"/>
    <property type="match status" value="1"/>
</dbReference>
<dbReference type="InterPro" id="IPR013766">
    <property type="entry name" value="Thioredoxin_domain"/>
</dbReference>
<dbReference type="GO" id="GO:0033554">
    <property type="term" value="P:cellular response to stress"/>
    <property type="evidence" value="ECO:0007669"/>
    <property type="project" value="TreeGrafter"/>
</dbReference>
<dbReference type="EC" id="1.11.1.24" evidence="2"/>
<dbReference type="GO" id="GO:0042744">
    <property type="term" value="P:hydrogen peroxide catabolic process"/>
    <property type="evidence" value="ECO:0007669"/>
    <property type="project" value="TreeGrafter"/>
</dbReference>
<keyword evidence="6" id="KW-1015">Disulfide bond</keyword>
<keyword evidence="5 10" id="KW-0560">Oxidoreductase</keyword>
<comment type="catalytic activity">
    <reaction evidence="8">
        <text>a hydroperoxide + [thioredoxin]-dithiol = an alcohol + [thioredoxin]-disulfide + H2O</text>
        <dbReference type="Rhea" id="RHEA:62620"/>
        <dbReference type="Rhea" id="RHEA-COMP:10698"/>
        <dbReference type="Rhea" id="RHEA-COMP:10700"/>
        <dbReference type="ChEBI" id="CHEBI:15377"/>
        <dbReference type="ChEBI" id="CHEBI:29950"/>
        <dbReference type="ChEBI" id="CHEBI:30879"/>
        <dbReference type="ChEBI" id="CHEBI:35924"/>
        <dbReference type="ChEBI" id="CHEBI:50058"/>
        <dbReference type="EC" id="1.11.1.24"/>
    </reaction>
</comment>
<name>G0U0E2_TRYVY</name>
<evidence type="ECO:0000256" key="3">
    <source>
        <dbReference type="ARBA" id="ARBA00022559"/>
    </source>
</evidence>
<dbReference type="InterPro" id="IPR036249">
    <property type="entry name" value="Thioredoxin-like_sf"/>
</dbReference>
<feature type="domain" description="Thioredoxin" evidence="9">
    <location>
        <begin position="36"/>
        <end position="194"/>
    </location>
</feature>
<dbReference type="OMA" id="QHLYGDD"/>
<dbReference type="InterPro" id="IPR019479">
    <property type="entry name" value="Peroxiredoxin_C"/>
</dbReference>
<evidence type="ECO:0000256" key="7">
    <source>
        <dbReference type="ARBA" id="ARBA00023284"/>
    </source>
</evidence>
<keyword evidence="7" id="KW-0676">Redox-active center</keyword>
<keyword evidence="4" id="KW-0049">Antioxidant</keyword>
<dbReference type="GO" id="GO:0005829">
    <property type="term" value="C:cytosol"/>
    <property type="evidence" value="ECO:0007669"/>
    <property type="project" value="TreeGrafter"/>
</dbReference>
<dbReference type="CDD" id="cd03015">
    <property type="entry name" value="PRX_Typ2cys"/>
    <property type="match status" value="1"/>
</dbReference>
<dbReference type="EMBL" id="HE573024">
    <property type="protein sequence ID" value="CCC49540.1"/>
    <property type="molecule type" value="Genomic_DNA"/>
</dbReference>
<protein>
    <recommendedName>
        <fullName evidence="2">thioredoxin-dependent peroxiredoxin</fullName>
        <ecNumber evidence="2">1.11.1.24</ecNumber>
    </recommendedName>
</protein>
<evidence type="ECO:0000256" key="2">
    <source>
        <dbReference type="ARBA" id="ARBA00013017"/>
    </source>
</evidence>
<dbReference type="VEuPathDB" id="TriTrypDB:TvY486_0801490"/>
<dbReference type="GO" id="GO:0045454">
    <property type="term" value="P:cell redox homeostasis"/>
    <property type="evidence" value="ECO:0007669"/>
    <property type="project" value="TreeGrafter"/>
</dbReference>
<comment type="similarity">
    <text evidence="1">Belongs to the peroxiredoxin family. AhpC/Prx1 subfamily.</text>
</comment>
<sequence length="226" mass="25759">MFRRLAMTPLLSSVARRSFTTTLPLLNLDYQAYRAATVREPAPEWSGKAIVDGKIKEISSNDYKGKYVVLFFYPFDFTFVCPTEIITFSESYAEFEKHNTQVIAVSCDSHFSHLAWVETPRKKGGLGEIKIPLLSDFTKEMARDYGVLVEEQGLPLRGLFVIDDKGILRHVTINDLPVGRNVEEVLRVVQAFQYADKNGDVIPCNWKPGKETINPDRAKEFFEKNN</sequence>
<dbReference type="Pfam" id="PF10417">
    <property type="entry name" value="1-cysPrx_C"/>
    <property type="match status" value="1"/>
</dbReference>
<organism evidence="10">
    <name type="scientific">Trypanosoma vivax (strain Y486)</name>
    <dbReference type="NCBI Taxonomy" id="1055687"/>
    <lineage>
        <taxon>Eukaryota</taxon>
        <taxon>Discoba</taxon>
        <taxon>Euglenozoa</taxon>
        <taxon>Kinetoplastea</taxon>
        <taxon>Metakinetoplastina</taxon>
        <taxon>Trypanosomatida</taxon>
        <taxon>Trypanosomatidae</taxon>
        <taxon>Trypanosoma</taxon>
        <taxon>Duttonella</taxon>
    </lineage>
</organism>
<evidence type="ECO:0000259" key="9">
    <source>
        <dbReference type="PROSITE" id="PS51352"/>
    </source>
</evidence>
<evidence type="ECO:0000256" key="8">
    <source>
        <dbReference type="ARBA" id="ARBA00049091"/>
    </source>
</evidence>
<dbReference type="InterPro" id="IPR050217">
    <property type="entry name" value="Peroxiredoxin"/>
</dbReference>
<dbReference type="AlphaFoldDB" id="G0U0E2"/>
<dbReference type="PANTHER" id="PTHR10681:SF177">
    <property type="entry name" value="TRYPAREDOXIN PEROXIDASE"/>
    <property type="match status" value="1"/>
</dbReference>
<dbReference type="PANTHER" id="PTHR10681">
    <property type="entry name" value="THIOREDOXIN PEROXIDASE"/>
    <property type="match status" value="1"/>
</dbReference>
<keyword evidence="3 10" id="KW-0575">Peroxidase</keyword>
<evidence type="ECO:0000256" key="6">
    <source>
        <dbReference type="ARBA" id="ARBA00023157"/>
    </source>
</evidence>
<accession>G0U0E2</accession>
<proteinExistence type="inferred from homology"/>
<reference evidence="10" key="1">
    <citation type="journal article" date="2012" name="Proc. Natl. Acad. Sci. U.S.A.">
        <title>Antigenic diversity is generated by distinct evolutionary mechanisms in African trypanosome species.</title>
        <authorList>
            <person name="Jackson A.P."/>
            <person name="Berry A."/>
            <person name="Aslett M."/>
            <person name="Allison H.C."/>
            <person name="Burton P."/>
            <person name="Vavrova-Anderson J."/>
            <person name="Brown R."/>
            <person name="Browne H."/>
            <person name="Corton N."/>
            <person name="Hauser H."/>
            <person name="Gamble J."/>
            <person name="Gilderthorp R."/>
            <person name="Marcello L."/>
            <person name="McQuillan J."/>
            <person name="Otto T.D."/>
            <person name="Quail M.A."/>
            <person name="Sanders M.J."/>
            <person name="van Tonder A."/>
            <person name="Ginger M.L."/>
            <person name="Field M.C."/>
            <person name="Barry J.D."/>
            <person name="Hertz-Fowler C."/>
            <person name="Berriman M."/>
        </authorList>
    </citation>
    <scope>NUCLEOTIDE SEQUENCE</scope>
    <source>
        <strain evidence="10">Y486</strain>
    </source>
</reference>
<dbReference type="Gene3D" id="3.40.30.10">
    <property type="entry name" value="Glutaredoxin"/>
    <property type="match status" value="1"/>
</dbReference>
<dbReference type="PROSITE" id="PS51352">
    <property type="entry name" value="THIOREDOXIN_2"/>
    <property type="match status" value="1"/>
</dbReference>
<dbReference type="GO" id="GO:0006979">
    <property type="term" value="P:response to oxidative stress"/>
    <property type="evidence" value="ECO:0007669"/>
    <property type="project" value="TreeGrafter"/>
</dbReference>
<dbReference type="GO" id="GO:0008379">
    <property type="term" value="F:thioredoxin peroxidase activity"/>
    <property type="evidence" value="ECO:0007669"/>
    <property type="project" value="TreeGrafter"/>
</dbReference>
<dbReference type="SUPFAM" id="SSF52833">
    <property type="entry name" value="Thioredoxin-like"/>
    <property type="match status" value="1"/>
</dbReference>
<gene>
    <name evidence="10" type="ORF">TVY486_0801490</name>
</gene>
<dbReference type="InterPro" id="IPR000866">
    <property type="entry name" value="AhpC/TSA"/>
</dbReference>
<evidence type="ECO:0000256" key="1">
    <source>
        <dbReference type="ARBA" id="ARBA00009796"/>
    </source>
</evidence>
<dbReference type="Pfam" id="PF00578">
    <property type="entry name" value="AhpC-TSA"/>
    <property type="match status" value="1"/>
</dbReference>
<evidence type="ECO:0000256" key="5">
    <source>
        <dbReference type="ARBA" id="ARBA00023002"/>
    </source>
</evidence>
<evidence type="ECO:0000256" key="4">
    <source>
        <dbReference type="ARBA" id="ARBA00022862"/>
    </source>
</evidence>